<reference evidence="4" key="1">
    <citation type="submission" date="2025-08" db="UniProtKB">
        <authorList>
            <consortium name="Ensembl"/>
        </authorList>
    </citation>
    <scope>IDENTIFICATION</scope>
</reference>
<dbReference type="SUPFAM" id="SSF50729">
    <property type="entry name" value="PH domain-like"/>
    <property type="match status" value="1"/>
</dbReference>
<name>A0A8C5QZX0_9ANUR</name>
<evidence type="ECO:0000259" key="3">
    <source>
        <dbReference type="PROSITE" id="PS51339"/>
    </source>
</evidence>
<evidence type="ECO:0000256" key="2">
    <source>
        <dbReference type="SAM" id="MobiDB-lite"/>
    </source>
</evidence>
<dbReference type="SUPFAM" id="SSF52799">
    <property type="entry name" value="(Phosphotyrosine protein) phosphatases II"/>
    <property type="match status" value="1"/>
</dbReference>
<protein>
    <submittedName>
        <fullName evidence="4">Myotubularin related protein 11</fullName>
    </submittedName>
</protein>
<comment type="similarity">
    <text evidence="1">Belongs to the protein-tyrosine phosphatase family. Non-receptor class myotubularin subfamily.</text>
</comment>
<dbReference type="GeneTree" id="ENSGT00940000160276"/>
<dbReference type="AlphaFoldDB" id="A0A8C5QZX0"/>
<feature type="domain" description="Myotubularin phosphatase" evidence="3">
    <location>
        <begin position="201"/>
        <end position="683"/>
    </location>
</feature>
<dbReference type="GO" id="GO:0016020">
    <property type="term" value="C:membrane"/>
    <property type="evidence" value="ECO:0007669"/>
    <property type="project" value="TreeGrafter"/>
</dbReference>
<evidence type="ECO:0000313" key="4">
    <source>
        <dbReference type="Ensembl" id="ENSLLEP00000045459.1"/>
    </source>
</evidence>
<proteinExistence type="inferred from homology"/>
<evidence type="ECO:0000256" key="1">
    <source>
        <dbReference type="ARBA" id="ARBA00007471"/>
    </source>
</evidence>
<dbReference type="InterPro" id="IPR010569">
    <property type="entry name" value="Myotubularin-like_Pase_dom"/>
</dbReference>
<keyword evidence="5" id="KW-1185">Reference proteome</keyword>
<dbReference type="InterPro" id="IPR029021">
    <property type="entry name" value="Prot-tyrosine_phosphatase-like"/>
</dbReference>
<dbReference type="PANTHER" id="PTHR10807">
    <property type="entry name" value="MYOTUBULARIN-RELATED"/>
    <property type="match status" value="1"/>
</dbReference>
<dbReference type="Pfam" id="PF06602">
    <property type="entry name" value="Myotub-related"/>
    <property type="match status" value="2"/>
</dbReference>
<dbReference type="PROSITE" id="PS51339">
    <property type="entry name" value="PPASE_MYOTUBULARIN"/>
    <property type="match status" value="1"/>
</dbReference>
<accession>A0A8C5QZX0</accession>
<feature type="compositionally biased region" description="Basic and acidic residues" evidence="2">
    <location>
        <begin position="14"/>
        <end position="27"/>
    </location>
</feature>
<evidence type="ECO:0000313" key="5">
    <source>
        <dbReference type="Proteomes" id="UP000694569"/>
    </source>
</evidence>
<dbReference type="GO" id="GO:0046856">
    <property type="term" value="P:phosphatidylinositol dephosphorylation"/>
    <property type="evidence" value="ECO:0007669"/>
    <property type="project" value="TreeGrafter"/>
</dbReference>
<dbReference type="Ensembl" id="ENSLLET00000047278.1">
    <property type="protein sequence ID" value="ENSLLEP00000045459.1"/>
    <property type="gene ID" value="ENSLLEG00000028824.1"/>
</dbReference>
<feature type="compositionally biased region" description="Polar residues" evidence="2">
    <location>
        <begin position="1"/>
        <end position="11"/>
    </location>
</feature>
<organism evidence="4 5">
    <name type="scientific">Leptobrachium leishanense</name>
    <name type="common">Leishan spiny toad</name>
    <dbReference type="NCBI Taxonomy" id="445787"/>
    <lineage>
        <taxon>Eukaryota</taxon>
        <taxon>Metazoa</taxon>
        <taxon>Chordata</taxon>
        <taxon>Craniata</taxon>
        <taxon>Vertebrata</taxon>
        <taxon>Euteleostomi</taxon>
        <taxon>Amphibia</taxon>
        <taxon>Batrachia</taxon>
        <taxon>Anura</taxon>
        <taxon>Pelobatoidea</taxon>
        <taxon>Megophryidae</taxon>
        <taxon>Leptobrachium</taxon>
    </lineage>
</organism>
<dbReference type="Proteomes" id="UP000694569">
    <property type="component" value="Unplaced"/>
</dbReference>
<feature type="region of interest" description="Disordered" evidence="2">
    <location>
        <begin position="1"/>
        <end position="27"/>
    </location>
</feature>
<dbReference type="GO" id="GO:0005737">
    <property type="term" value="C:cytoplasm"/>
    <property type="evidence" value="ECO:0007669"/>
    <property type="project" value="TreeGrafter"/>
</dbReference>
<gene>
    <name evidence="4" type="primary">MTMR11</name>
</gene>
<dbReference type="PANTHER" id="PTHR10807:SF51">
    <property type="entry name" value="MYOTUBULARIN-RELATED PROTEIN 11"/>
    <property type="match status" value="1"/>
</dbReference>
<dbReference type="CDD" id="cd14595">
    <property type="entry name" value="PTP-MTMR11"/>
    <property type="match status" value="1"/>
</dbReference>
<reference evidence="4" key="2">
    <citation type="submission" date="2025-09" db="UniProtKB">
        <authorList>
            <consortium name="Ensembl"/>
        </authorList>
    </citation>
    <scope>IDENTIFICATION</scope>
</reference>
<dbReference type="OrthoDB" id="271628at2759"/>
<sequence length="733" mass="83908">MLPRSGTSFTLKQEPPDKSRSSKSLKISERPDLRMTLTYLPGENLYEESVKVRKRVHFQDGHTDISGTLYCTNFRIAFRPENGHTGPDPASEILFDHENDIALPSVERILAVSSQTKVKVLTAQSNLKFIPEELLIFYRGLRVLHLRFSDHGLQPLAYKITLAIMESQHRSAVEKPLGNMVIQSLDNRQDPASVDFLTQLFESVSDWENEIERLGASTWRVSPVNERCDTSTSLSKYFVVPSKVLDHDLKKTFAHFNQRRIPRWSWHHPAGSDLLRSAGFQTNTDPDKDDVRSIRSLLFANHSQCVIMDMSEELPSTAELQLSYIKLRGLCVNDPFTSAPDEKWLSSIESCRWLDHVRTCLKKACDVSLLLADSSLSVVLQEAEDRDMNCLMTSLVQVMSDPHARTLSGFQSLVQKEWVSAGHPFQQRINLYRDSNKEEAPVFPLFLDCVWQILHQFSAAFEFTESYLIALQDSLYNVFCSSFTHNCQWDRIRGNQRHSFTQTYTPINGWRNIVREKIFLNGDFKMEEKLSTQPSVWEWGLFYSPEHRQQFRNPMFRELAVLNGNGVAHNAEKVSDGAICFGMVRSSSQRTPTALLSTFQLDSSSPCMFLLSRGFLIPQSPLFPWKSGTVSKKGNRRAQSLENLLEDERQLQMKSNTGVSHAPGDLLLPLCFGPWIRLWIRCYLRSNMENQVNQCTFTPYLMSCMEELAAHVSLSRKDKPIKLLAVSLIYNKR</sequence>
<dbReference type="InterPro" id="IPR030564">
    <property type="entry name" value="Myotubularin"/>
</dbReference>